<keyword evidence="3" id="KW-0090">Biological rhythms</keyword>
<dbReference type="PANTHER" id="PTHR33469:SF16">
    <property type="entry name" value="PROTEIN ELF4-LIKE 4"/>
    <property type="match status" value="1"/>
</dbReference>
<dbReference type="EMBL" id="JABFUD020000016">
    <property type="protein sequence ID" value="KAI5068789.1"/>
    <property type="molecule type" value="Genomic_DNA"/>
</dbReference>
<evidence type="ECO:0000259" key="6">
    <source>
        <dbReference type="Pfam" id="PF07011"/>
    </source>
</evidence>
<comment type="subcellular location">
    <subcellularLocation>
        <location evidence="1">Nucleus</location>
    </subcellularLocation>
</comment>
<comment type="similarity">
    <text evidence="2">Belongs to the EARLY FLOWERING 4 family.</text>
</comment>
<dbReference type="Proteomes" id="UP000886520">
    <property type="component" value="Chromosome 16"/>
</dbReference>
<dbReference type="GO" id="GO:0042753">
    <property type="term" value="P:positive regulation of circadian rhythm"/>
    <property type="evidence" value="ECO:0007669"/>
    <property type="project" value="InterPro"/>
</dbReference>
<evidence type="ECO:0000313" key="8">
    <source>
        <dbReference type="Proteomes" id="UP000886520"/>
    </source>
</evidence>
<gene>
    <name evidence="7" type="ORF">GOP47_0017134</name>
</gene>
<comment type="caution">
    <text evidence="7">The sequence shown here is derived from an EMBL/GenBank/DDBJ whole genome shotgun (WGS) entry which is preliminary data.</text>
</comment>
<dbReference type="AlphaFoldDB" id="A0A9D4UJR2"/>
<dbReference type="InterPro" id="IPR040462">
    <property type="entry name" value="EARLY_FLOWERING_4"/>
</dbReference>
<evidence type="ECO:0000313" key="7">
    <source>
        <dbReference type="EMBL" id="KAI5068789.1"/>
    </source>
</evidence>
<evidence type="ECO:0000256" key="4">
    <source>
        <dbReference type="ARBA" id="ARBA00023242"/>
    </source>
</evidence>
<organism evidence="7 8">
    <name type="scientific">Adiantum capillus-veneris</name>
    <name type="common">Maidenhair fern</name>
    <dbReference type="NCBI Taxonomy" id="13818"/>
    <lineage>
        <taxon>Eukaryota</taxon>
        <taxon>Viridiplantae</taxon>
        <taxon>Streptophyta</taxon>
        <taxon>Embryophyta</taxon>
        <taxon>Tracheophyta</taxon>
        <taxon>Polypodiopsida</taxon>
        <taxon>Polypodiidae</taxon>
        <taxon>Polypodiales</taxon>
        <taxon>Pteridineae</taxon>
        <taxon>Pteridaceae</taxon>
        <taxon>Vittarioideae</taxon>
        <taxon>Adiantum</taxon>
    </lineage>
</organism>
<feature type="compositionally biased region" description="Polar residues" evidence="5">
    <location>
        <begin position="108"/>
        <end position="128"/>
    </location>
</feature>
<dbReference type="Pfam" id="PF07011">
    <property type="entry name" value="Elf4"/>
    <property type="match status" value="1"/>
</dbReference>
<dbReference type="GO" id="GO:0005634">
    <property type="term" value="C:nucleus"/>
    <property type="evidence" value="ECO:0007669"/>
    <property type="project" value="UniProtKB-SubCell"/>
</dbReference>
<protein>
    <recommendedName>
        <fullName evidence="6">Protein EARLY FLOWERING 4 domain-containing protein</fullName>
    </recommendedName>
</protein>
<accession>A0A9D4UJR2</accession>
<evidence type="ECO:0000256" key="1">
    <source>
        <dbReference type="ARBA" id="ARBA00004123"/>
    </source>
</evidence>
<sequence length="128" mass="14117">MEEVNVLQSPPVNAEREARMLETFQKSFEEVQTIFNQNSMLIREISRNQENGKANAGSLARNVGLIRELNSNMGQVVQLYANISVEVSKSLEEENCSLDRGRADGASPSRTLVSPEHNGNGQNKGSPK</sequence>
<dbReference type="GO" id="GO:0048511">
    <property type="term" value="P:rhythmic process"/>
    <property type="evidence" value="ECO:0007669"/>
    <property type="project" value="UniProtKB-KW"/>
</dbReference>
<evidence type="ECO:0000256" key="3">
    <source>
        <dbReference type="ARBA" id="ARBA00023108"/>
    </source>
</evidence>
<evidence type="ECO:0000256" key="5">
    <source>
        <dbReference type="SAM" id="MobiDB-lite"/>
    </source>
</evidence>
<name>A0A9D4UJR2_ADICA</name>
<dbReference type="OrthoDB" id="1895690at2759"/>
<reference evidence="7" key="1">
    <citation type="submission" date="2021-01" db="EMBL/GenBank/DDBJ databases">
        <title>Adiantum capillus-veneris genome.</title>
        <authorList>
            <person name="Fang Y."/>
            <person name="Liao Q."/>
        </authorList>
    </citation>
    <scope>NUCLEOTIDE SEQUENCE</scope>
    <source>
        <strain evidence="7">H3</strain>
        <tissue evidence="7">Leaf</tissue>
    </source>
</reference>
<dbReference type="PANTHER" id="PTHR33469">
    <property type="entry name" value="PROTEIN ELF4-LIKE 4"/>
    <property type="match status" value="1"/>
</dbReference>
<feature type="domain" description="Protein EARLY FLOWERING 4" evidence="6">
    <location>
        <begin position="17"/>
        <end position="95"/>
    </location>
</feature>
<dbReference type="InterPro" id="IPR009741">
    <property type="entry name" value="EARLY_FLOWERING_4_dom"/>
</dbReference>
<proteinExistence type="inferred from homology"/>
<keyword evidence="4" id="KW-0539">Nucleus</keyword>
<keyword evidence="8" id="KW-1185">Reference proteome</keyword>
<dbReference type="GO" id="GO:0009649">
    <property type="term" value="P:entrainment of circadian clock"/>
    <property type="evidence" value="ECO:0007669"/>
    <property type="project" value="TreeGrafter"/>
</dbReference>
<evidence type="ECO:0000256" key="2">
    <source>
        <dbReference type="ARBA" id="ARBA00009514"/>
    </source>
</evidence>
<feature type="region of interest" description="Disordered" evidence="5">
    <location>
        <begin position="96"/>
        <end position="128"/>
    </location>
</feature>